<accession>A0A848GQM6</accession>
<sequence>MKIRLMLLLLALVACSCSKKVQINIPDEGNKPVMNVLMTNDSLIAVQILMSKYIDAKPGNVSSGGWQTLDNAKVMLYENDVYMGNMVVLKRGDFAYYLLSVKATSGSRYRVTAEIPGFPMIEGEDFIPRTASLGEMSVKKISGNQRESKANVSFELHDKGGERNYYRIRIYEHLNWNDGGSDKALLQLPIQSSDPSDVIFGKKERQEIFIDDQLFDGRSPRFSFIATSWQGFKKPVEIEVTTLTYNSYNYLYSSMMAEEKNDNILSEKVIVFNNILHGLGIVGGMSIDRHTVEY</sequence>
<feature type="chain" id="PRO_5032336382" evidence="1">
    <location>
        <begin position="20"/>
        <end position="294"/>
    </location>
</feature>
<keyword evidence="3" id="KW-1185">Reference proteome</keyword>
<comment type="caution">
    <text evidence="2">The sequence shown here is derived from an EMBL/GenBank/DDBJ whole genome shotgun (WGS) entry which is preliminary data.</text>
</comment>
<evidence type="ECO:0000256" key="1">
    <source>
        <dbReference type="SAM" id="SignalP"/>
    </source>
</evidence>
<dbReference type="InterPro" id="IPR025345">
    <property type="entry name" value="DUF4249"/>
</dbReference>
<evidence type="ECO:0000313" key="3">
    <source>
        <dbReference type="Proteomes" id="UP000583266"/>
    </source>
</evidence>
<dbReference type="Pfam" id="PF14054">
    <property type="entry name" value="DUF4249"/>
    <property type="match status" value="1"/>
</dbReference>
<dbReference type="RefSeq" id="WP_169227386.1">
    <property type="nucleotide sequence ID" value="NZ_JABBGC010000003.1"/>
</dbReference>
<organism evidence="2 3">
    <name type="scientific">Chitinophaga fulva</name>
    <dbReference type="NCBI Taxonomy" id="2728842"/>
    <lineage>
        <taxon>Bacteria</taxon>
        <taxon>Pseudomonadati</taxon>
        <taxon>Bacteroidota</taxon>
        <taxon>Chitinophagia</taxon>
        <taxon>Chitinophagales</taxon>
        <taxon>Chitinophagaceae</taxon>
        <taxon>Chitinophaga</taxon>
    </lineage>
</organism>
<gene>
    <name evidence="2" type="ORF">HHL17_23975</name>
</gene>
<proteinExistence type="predicted"/>
<feature type="signal peptide" evidence="1">
    <location>
        <begin position="1"/>
        <end position="19"/>
    </location>
</feature>
<protein>
    <submittedName>
        <fullName evidence="2">DUF4249 domain-containing protein</fullName>
    </submittedName>
</protein>
<dbReference type="PROSITE" id="PS51257">
    <property type="entry name" value="PROKAR_LIPOPROTEIN"/>
    <property type="match status" value="1"/>
</dbReference>
<name>A0A848GQM6_9BACT</name>
<dbReference type="EMBL" id="JABBGC010000003">
    <property type="protein sequence ID" value="NML40277.1"/>
    <property type="molecule type" value="Genomic_DNA"/>
</dbReference>
<keyword evidence="1" id="KW-0732">Signal</keyword>
<dbReference type="AlphaFoldDB" id="A0A848GQM6"/>
<reference evidence="2 3" key="1">
    <citation type="submission" date="2020-04" db="EMBL/GenBank/DDBJ databases">
        <title>Chitinophaga sp. G-6-1-13 sp. nov., isolated from soil.</title>
        <authorList>
            <person name="Dahal R.H."/>
            <person name="Chaudhary D.K."/>
        </authorList>
    </citation>
    <scope>NUCLEOTIDE SEQUENCE [LARGE SCALE GENOMIC DNA]</scope>
    <source>
        <strain evidence="2 3">G-6-1-13</strain>
    </source>
</reference>
<dbReference type="Proteomes" id="UP000583266">
    <property type="component" value="Unassembled WGS sequence"/>
</dbReference>
<evidence type="ECO:0000313" key="2">
    <source>
        <dbReference type="EMBL" id="NML40277.1"/>
    </source>
</evidence>